<proteinExistence type="predicted"/>
<feature type="non-terminal residue" evidence="1">
    <location>
        <position position="200"/>
    </location>
</feature>
<protein>
    <submittedName>
        <fullName evidence="1">Uncharacterized protein</fullName>
    </submittedName>
</protein>
<comment type="caution">
    <text evidence="1">The sequence shown here is derived from an EMBL/GenBank/DDBJ whole genome shotgun (WGS) entry which is preliminary data.</text>
</comment>
<keyword evidence="2" id="KW-1185">Reference proteome</keyword>
<dbReference type="Proteomes" id="UP000663879">
    <property type="component" value="Unassembled WGS sequence"/>
</dbReference>
<sequence>MVQFLKYFATRKKYLAGSKPPGSYVNQTFKIAKGQALKFKTYKDEKNDQTESENELELEINNESNGYQSNQENESETDKLNAVDRWGRKRKHKIENRKFKQQKTIGFYNKPTNIQIKNCALNSKIEDNQESPVLKPVLTVIKVVDVDQSNFDLKPPIESYNDSSLESNCLSGRKRTEKQNNFLINLNESIIIYKSGIFSA</sequence>
<gene>
    <name evidence="1" type="ORF">OXX778_LOCUS22118</name>
</gene>
<reference evidence="1" key="1">
    <citation type="submission" date="2021-02" db="EMBL/GenBank/DDBJ databases">
        <authorList>
            <person name="Nowell W R."/>
        </authorList>
    </citation>
    <scope>NUCLEOTIDE SEQUENCE</scope>
    <source>
        <strain evidence="1">Ploen Becks lab</strain>
    </source>
</reference>
<evidence type="ECO:0000313" key="1">
    <source>
        <dbReference type="EMBL" id="CAF1122814.1"/>
    </source>
</evidence>
<dbReference type="AlphaFoldDB" id="A0A814QRY4"/>
<dbReference type="EMBL" id="CAJNOC010008951">
    <property type="protein sequence ID" value="CAF1122814.1"/>
    <property type="molecule type" value="Genomic_DNA"/>
</dbReference>
<evidence type="ECO:0000313" key="2">
    <source>
        <dbReference type="Proteomes" id="UP000663879"/>
    </source>
</evidence>
<organism evidence="1 2">
    <name type="scientific">Brachionus calyciflorus</name>
    <dbReference type="NCBI Taxonomy" id="104777"/>
    <lineage>
        <taxon>Eukaryota</taxon>
        <taxon>Metazoa</taxon>
        <taxon>Spiralia</taxon>
        <taxon>Gnathifera</taxon>
        <taxon>Rotifera</taxon>
        <taxon>Eurotatoria</taxon>
        <taxon>Monogononta</taxon>
        <taxon>Pseudotrocha</taxon>
        <taxon>Ploima</taxon>
        <taxon>Brachionidae</taxon>
        <taxon>Brachionus</taxon>
    </lineage>
</organism>
<name>A0A814QRY4_9BILA</name>
<accession>A0A814QRY4</accession>